<feature type="binding site" description="axial binding residue" evidence="14">
    <location>
        <position position="112"/>
    </location>
    <ligand>
        <name>heme b</name>
        <dbReference type="ChEBI" id="CHEBI:60344"/>
    </ligand>
    <ligandPart>
        <name>Fe</name>
        <dbReference type="ChEBI" id="CHEBI:18248"/>
    </ligandPart>
</feature>
<evidence type="ECO:0000256" key="1">
    <source>
        <dbReference type="ARBA" id="ARBA00000189"/>
    </source>
</evidence>
<feature type="binding site" evidence="14">
    <location>
        <position position="180"/>
    </location>
    <ligand>
        <name>Ca(2+)</name>
        <dbReference type="ChEBI" id="CHEBI:29108"/>
        <label>2</label>
    </ligand>
</feature>
<evidence type="ECO:0000313" key="19">
    <source>
        <dbReference type="EMBL" id="WOL12999.1"/>
    </source>
</evidence>
<feature type="domain" description="Plant heme peroxidase family profile" evidence="18">
    <location>
        <begin position="48"/>
        <end position="252"/>
    </location>
</feature>
<dbReference type="Gene3D" id="1.10.520.10">
    <property type="match status" value="1"/>
</dbReference>
<dbReference type="FunFam" id="1.10.420.10:FF:000001">
    <property type="entry name" value="Peroxidase"/>
    <property type="match status" value="1"/>
</dbReference>
<dbReference type="GO" id="GO:0042744">
    <property type="term" value="P:hydrogen peroxide catabolic process"/>
    <property type="evidence" value="ECO:0007669"/>
    <property type="project" value="UniProtKB-KW"/>
</dbReference>
<dbReference type="PANTHER" id="PTHR31517:SF59">
    <property type="entry name" value="PEROXIDASE"/>
    <property type="match status" value="1"/>
</dbReference>
<dbReference type="InterPro" id="IPR000823">
    <property type="entry name" value="Peroxidase_pln"/>
</dbReference>
<evidence type="ECO:0000256" key="5">
    <source>
        <dbReference type="ARBA" id="ARBA00022617"/>
    </source>
</evidence>
<dbReference type="Proteomes" id="UP001327560">
    <property type="component" value="Chromosome 7"/>
</dbReference>
<keyword evidence="20" id="KW-1185">Reference proteome</keyword>
<keyword evidence="12" id="KW-0376">Hydrogen peroxide</keyword>
<proteinExistence type="inferred from homology"/>
<evidence type="ECO:0000256" key="11">
    <source>
        <dbReference type="ARBA" id="ARBA00023283"/>
    </source>
</evidence>
<feature type="binding site" evidence="13">
    <location>
        <position position="82"/>
    </location>
    <ligand>
        <name>substrate</name>
    </ligand>
</feature>
<evidence type="ECO:0000256" key="17">
    <source>
        <dbReference type="SAM" id="SignalP"/>
    </source>
</evidence>
<dbReference type="GO" id="GO:0020037">
    <property type="term" value="F:heme binding"/>
    <property type="evidence" value="ECO:0007669"/>
    <property type="project" value="InterPro"/>
</dbReference>
<dbReference type="InterPro" id="IPR010255">
    <property type="entry name" value="Haem_peroxidase_sf"/>
</dbReference>
<keyword evidence="11" id="KW-0873">Pyrrolidone carboxylic acid</keyword>
<keyword evidence="3" id="KW-0964">Secreted</keyword>
<evidence type="ECO:0000256" key="16">
    <source>
        <dbReference type="RuleBase" id="RU004241"/>
    </source>
</evidence>
<keyword evidence="7 14" id="KW-0106">Calcium</keyword>
<evidence type="ECO:0000256" key="3">
    <source>
        <dbReference type="ARBA" id="ARBA00022525"/>
    </source>
</evidence>
<feature type="chain" id="PRO_5042940658" evidence="17">
    <location>
        <begin position="16"/>
        <end position="263"/>
    </location>
</feature>
<keyword evidence="8" id="KW-0560">Oxidoreductase</keyword>
<dbReference type="PRINTS" id="PR00458">
    <property type="entry name" value="PEROXIDASE"/>
</dbReference>
<dbReference type="AlphaFoldDB" id="A0AAQ3KQM0"/>
<comment type="cofactor">
    <cofactor evidence="14">
        <name>heme b</name>
        <dbReference type="ChEBI" id="CHEBI:60344"/>
    </cofactor>
    <text evidence="14">Binds 1 heme b (iron(II)-protoporphyrin IX) group per subunit.</text>
</comment>
<protein>
    <submittedName>
        <fullName evidence="19">Peroxidase 57-like</fullName>
    </submittedName>
</protein>
<feature type="signal peptide" evidence="17">
    <location>
        <begin position="1"/>
        <end position="15"/>
    </location>
</feature>
<comment type="catalytic activity">
    <reaction evidence="1">
        <text>2 a phenolic donor + H2O2 = 2 a phenolic radical donor + 2 H2O</text>
        <dbReference type="Rhea" id="RHEA:56136"/>
        <dbReference type="ChEBI" id="CHEBI:15377"/>
        <dbReference type="ChEBI" id="CHEBI:16240"/>
        <dbReference type="ChEBI" id="CHEBI:139520"/>
        <dbReference type="ChEBI" id="CHEBI:139521"/>
        <dbReference type="EC" id="1.11.1.7"/>
    </reaction>
</comment>
<evidence type="ECO:0000256" key="14">
    <source>
        <dbReference type="PIRSR" id="PIRSR600823-3"/>
    </source>
</evidence>
<dbReference type="Gene3D" id="1.10.420.10">
    <property type="entry name" value="Peroxidase, domain 2"/>
    <property type="match status" value="1"/>
</dbReference>
<evidence type="ECO:0000259" key="18">
    <source>
        <dbReference type="PROSITE" id="PS50873"/>
    </source>
</evidence>
<dbReference type="PROSITE" id="PS50873">
    <property type="entry name" value="PEROXIDASE_4"/>
    <property type="match status" value="1"/>
</dbReference>
<dbReference type="SUPFAM" id="SSF48113">
    <property type="entry name" value="Heme-dependent peroxidases"/>
    <property type="match status" value="1"/>
</dbReference>
<evidence type="ECO:0000256" key="6">
    <source>
        <dbReference type="ARBA" id="ARBA00022723"/>
    </source>
</evidence>
<comment type="cofactor">
    <cofactor evidence="14">
        <name>Ca(2+)</name>
        <dbReference type="ChEBI" id="CHEBI:29108"/>
    </cofactor>
    <text evidence="14">Binds 2 calcium ions per subunit.</text>
</comment>
<keyword evidence="5" id="KW-0349">Heme</keyword>
<gene>
    <name evidence="19" type="ORF">Cni_G21768</name>
</gene>
<evidence type="ECO:0000313" key="20">
    <source>
        <dbReference type="Proteomes" id="UP001327560"/>
    </source>
</evidence>
<evidence type="ECO:0000256" key="9">
    <source>
        <dbReference type="ARBA" id="ARBA00023004"/>
    </source>
</evidence>
<sequence length="263" mass="29038">MATLFLIILLSAAHALSFALSLEIHYYRNSCPRAELIVKQIVKKHFQQDQSVPAGLLRGAAYALPTGRRDGNVSKIEEVHLPSPYFSIQAAEAAFKSINLDVVDLTTLLGAHGVGFCHCGLLNDRLYNYQGTGLSDPRIPPALLASLKQKCPPEVVLPSNLTVDAKIFLNQATSSPFVLDSSFYQGLINQKALLQLDQDLAYTDLSLKWAKRFVRKPKRFIHQFSKSMIKLGNVGVLTGKDGEIRQNCRKVNKDTSTSSKTLP</sequence>
<comment type="similarity">
    <text evidence="16">Belongs to the peroxidase family.</text>
</comment>
<evidence type="ECO:0000256" key="13">
    <source>
        <dbReference type="PIRSR" id="PIRSR600823-2"/>
    </source>
</evidence>
<comment type="function">
    <text evidence="2">Removal of H(2)O(2), oxidation of toxic reductants, biosynthesis and degradation of lignin, suberization, auxin catabolism, response to environmental stresses such as wounding, pathogen attack and oxidative stress. These functions might be dependent on each isozyme/isoform in each plant tissue.</text>
</comment>
<evidence type="ECO:0000256" key="2">
    <source>
        <dbReference type="ARBA" id="ARBA00002322"/>
    </source>
</evidence>
<evidence type="ECO:0000256" key="7">
    <source>
        <dbReference type="ARBA" id="ARBA00022837"/>
    </source>
</evidence>
<keyword evidence="4 19" id="KW-0575">Peroxidase</keyword>
<evidence type="ECO:0000256" key="4">
    <source>
        <dbReference type="ARBA" id="ARBA00022559"/>
    </source>
</evidence>
<keyword evidence="6 14" id="KW-0479">Metal-binding</keyword>
<reference evidence="19 20" key="1">
    <citation type="submission" date="2023-10" db="EMBL/GenBank/DDBJ databases">
        <title>Chromosome-scale genome assembly provides insights into flower coloration mechanisms of Canna indica.</title>
        <authorList>
            <person name="Li C."/>
        </authorList>
    </citation>
    <scope>NUCLEOTIDE SEQUENCE [LARGE SCALE GENOMIC DNA]</scope>
    <source>
        <tissue evidence="19">Flower</tissue>
    </source>
</reference>
<feature type="disulfide bond" evidence="15">
    <location>
        <begin position="119"/>
        <end position="151"/>
    </location>
</feature>
<evidence type="ECO:0000256" key="8">
    <source>
        <dbReference type="ARBA" id="ARBA00023002"/>
    </source>
</evidence>
<dbReference type="Pfam" id="PF00141">
    <property type="entry name" value="peroxidase"/>
    <property type="match status" value="1"/>
</dbReference>
<dbReference type="InterPro" id="IPR002016">
    <property type="entry name" value="Haem_peroxidase"/>
</dbReference>
<dbReference type="PANTHER" id="PTHR31517">
    <property type="match status" value="1"/>
</dbReference>
<dbReference type="EMBL" id="CP136896">
    <property type="protein sequence ID" value="WOL12999.1"/>
    <property type="molecule type" value="Genomic_DNA"/>
</dbReference>
<evidence type="ECO:0000256" key="10">
    <source>
        <dbReference type="ARBA" id="ARBA00023157"/>
    </source>
</evidence>
<evidence type="ECO:0000256" key="12">
    <source>
        <dbReference type="ARBA" id="ARBA00023324"/>
    </source>
</evidence>
<keyword evidence="17" id="KW-0732">Signal</keyword>
<organism evidence="19 20">
    <name type="scientific">Canna indica</name>
    <name type="common">Indian-shot</name>
    <dbReference type="NCBI Taxonomy" id="4628"/>
    <lineage>
        <taxon>Eukaryota</taxon>
        <taxon>Viridiplantae</taxon>
        <taxon>Streptophyta</taxon>
        <taxon>Embryophyta</taxon>
        <taxon>Tracheophyta</taxon>
        <taxon>Spermatophyta</taxon>
        <taxon>Magnoliopsida</taxon>
        <taxon>Liliopsida</taxon>
        <taxon>Zingiberales</taxon>
        <taxon>Cannaceae</taxon>
        <taxon>Canna</taxon>
    </lineage>
</organism>
<evidence type="ECO:0000256" key="15">
    <source>
        <dbReference type="PIRSR" id="PIRSR600823-5"/>
    </source>
</evidence>
<dbReference type="GO" id="GO:0006979">
    <property type="term" value="P:response to oxidative stress"/>
    <property type="evidence" value="ECO:0007669"/>
    <property type="project" value="InterPro"/>
</dbReference>
<dbReference type="GO" id="GO:0140825">
    <property type="term" value="F:lactoperoxidase activity"/>
    <property type="evidence" value="ECO:0007669"/>
    <property type="project" value="UniProtKB-EC"/>
</dbReference>
<accession>A0AAQ3KQM0</accession>
<name>A0AAQ3KQM0_9LILI</name>
<keyword evidence="10 15" id="KW-1015">Disulfide bond</keyword>
<dbReference type="GO" id="GO:0046872">
    <property type="term" value="F:metal ion binding"/>
    <property type="evidence" value="ECO:0007669"/>
    <property type="project" value="UniProtKB-KW"/>
</dbReference>
<keyword evidence="9 14" id="KW-0408">Iron</keyword>